<sequence>MDPRRDRSQEGKAETEVGLVKTGVGQVPRVPLSQQTPPQQQFAQQAQFGHPTFQPAPVQQPAYQPAPVPTPEDNTVNLFRQMLQAQDEQIRAQQGQISQLTEMVKTLAVASASATNAASSAAAPGASGTLPSSQEDSAGMGSLRVDSDGIVKMDVDTGLRSTRAEGYIPSLPKLDFAHMRTRHEEITVWTAFREELTSWLCLLDDRFSEELQEAIESGVEVRQIALSKGKAARSTKLWYLLKQALSGFQRGVDLAKFVELSQNGAAAGYELWRALNQELSVRSRVEGQALREQALLIAPPKHLKRPLDIFRHMGSEFARYRKLVVTKYHDLALSEADIISCILKHLHDDCKRYLLLHGSLATLEQLERGLVFYDEQLRVLNFHKEAASAKGYPAFGGGKGDPKGKGKDKGNGKNGGKDQPKGDPKGKGKDKGNGKGGKKGDKHRRPSSAPPGKGGDKRKDGKCHYCGKPGHWARDCRKKAADEKAGLASATAASASASASATSPSEGNVPKASAPSTKGAGKIGKAALLLSALSSPVAGETLNESNVSVANDEVLRITRYGLVELWLPSRQVDDAGTLQSLGFDLWHERYSPLLRLCYEFEGIMSGEESEDPEILPEEPEVLSSPEFWTAGLDDPVSSPPPPIPVPGDLTATPAVKASKAQRQREAQELAMEDEPVEQSSYFWRGRVAPLSPLQASASHQGFSAGPLAACPAGSTQQPVTPPKAVSHAAASARAVVPTMAVEDSEDEAWGSWRPQPATTSMASSSNLPPPLPAVPPKAPTERMVAPVEAPYVREEQPLGEIMQDRVVDLFGMQQAAKERRQAMFRTLAATARLQSQLGKSSPMTPPKAAPKVLVDQLGKSSPTTPPKAAPKVLSVSSTVEVPTLEVEDPTLDVGREGMVEEMEFASQFAPPCGTERLYLDVEPGQPASPATGRGEESEGDRTLKAAKSAARRLLEDL</sequence>
<feature type="region of interest" description="Disordered" evidence="2">
    <location>
        <begin position="1"/>
        <end position="67"/>
    </location>
</feature>
<keyword evidence="5" id="KW-1185">Reference proteome</keyword>
<dbReference type="GO" id="GO:0008270">
    <property type="term" value="F:zinc ion binding"/>
    <property type="evidence" value="ECO:0007669"/>
    <property type="project" value="UniProtKB-KW"/>
</dbReference>
<feature type="compositionally biased region" description="Pro residues" evidence="2">
    <location>
        <begin position="767"/>
        <end position="778"/>
    </location>
</feature>
<keyword evidence="1" id="KW-0479">Metal-binding</keyword>
<dbReference type="Pfam" id="PF00098">
    <property type="entry name" value="zf-CCHC"/>
    <property type="match status" value="1"/>
</dbReference>
<dbReference type="AlphaFoldDB" id="A0A1Q9BXQ8"/>
<feature type="compositionally biased region" description="Basic residues" evidence="2">
    <location>
        <begin position="436"/>
        <end position="446"/>
    </location>
</feature>
<feature type="region of interest" description="Disordered" evidence="2">
    <location>
        <begin position="736"/>
        <end position="779"/>
    </location>
</feature>
<feature type="region of interest" description="Disordered" evidence="2">
    <location>
        <begin position="391"/>
        <end position="462"/>
    </location>
</feature>
<feature type="compositionally biased region" description="Low complexity" evidence="2">
    <location>
        <begin position="494"/>
        <end position="503"/>
    </location>
</feature>
<dbReference type="GO" id="GO:0003676">
    <property type="term" value="F:nucleic acid binding"/>
    <property type="evidence" value="ECO:0007669"/>
    <property type="project" value="InterPro"/>
</dbReference>
<evidence type="ECO:0000313" key="4">
    <source>
        <dbReference type="EMBL" id="OLP75466.1"/>
    </source>
</evidence>
<feature type="compositionally biased region" description="Basic and acidic residues" evidence="2">
    <location>
        <begin position="400"/>
        <end position="433"/>
    </location>
</feature>
<reference evidence="4 5" key="1">
    <citation type="submission" date="2016-02" db="EMBL/GenBank/DDBJ databases">
        <title>Genome analysis of coral dinoflagellate symbionts highlights evolutionary adaptations to a symbiotic lifestyle.</title>
        <authorList>
            <person name="Aranda M."/>
            <person name="Li Y."/>
            <person name="Liew Y.J."/>
            <person name="Baumgarten S."/>
            <person name="Simakov O."/>
            <person name="Wilson M."/>
            <person name="Piel J."/>
            <person name="Ashoor H."/>
            <person name="Bougouffa S."/>
            <person name="Bajic V.B."/>
            <person name="Ryu T."/>
            <person name="Ravasi T."/>
            <person name="Bayer T."/>
            <person name="Micklem G."/>
            <person name="Kim H."/>
            <person name="Bhak J."/>
            <person name="Lajeunesse T.C."/>
            <person name="Voolstra C.R."/>
        </authorList>
    </citation>
    <scope>NUCLEOTIDE SEQUENCE [LARGE SCALE GENOMIC DNA]</scope>
    <source>
        <strain evidence="4 5">CCMP2467</strain>
    </source>
</reference>
<feature type="compositionally biased region" description="Basic and acidic residues" evidence="2">
    <location>
        <begin position="933"/>
        <end position="943"/>
    </location>
</feature>
<dbReference type="InterPro" id="IPR036875">
    <property type="entry name" value="Znf_CCHC_sf"/>
</dbReference>
<dbReference type="Gene3D" id="4.10.60.10">
    <property type="entry name" value="Zinc finger, CCHC-type"/>
    <property type="match status" value="1"/>
</dbReference>
<gene>
    <name evidence="4" type="ORF">AK812_SmicGene44727</name>
</gene>
<feature type="compositionally biased region" description="Basic and acidic residues" evidence="2">
    <location>
        <begin position="1"/>
        <end position="15"/>
    </location>
</feature>
<feature type="domain" description="CCHC-type" evidence="3">
    <location>
        <begin position="462"/>
        <end position="478"/>
    </location>
</feature>
<dbReference type="PROSITE" id="PS50158">
    <property type="entry name" value="ZF_CCHC"/>
    <property type="match status" value="1"/>
</dbReference>
<evidence type="ECO:0000313" key="5">
    <source>
        <dbReference type="Proteomes" id="UP000186817"/>
    </source>
</evidence>
<dbReference type="InterPro" id="IPR001878">
    <property type="entry name" value="Znf_CCHC"/>
</dbReference>
<evidence type="ECO:0000256" key="1">
    <source>
        <dbReference type="PROSITE-ProRule" id="PRU00047"/>
    </source>
</evidence>
<feature type="region of interest" description="Disordered" evidence="2">
    <location>
        <begin position="494"/>
        <end position="518"/>
    </location>
</feature>
<evidence type="ECO:0000259" key="3">
    <source>
        <dbReference type="PROSITE" id="PS50158"/>
    </source>
</evidence>
<keyword evidence="1" id="KW-0863">Zinc-finger</keyword>
<dbReference type="EMBL" id="LSRX01002463">
    <property type="protein sequence ID" value="OLP75466.1"/>
    <property type="molecule type" value="Genomic_DNA"/>
</dbReference>
<accession>A0A1Q9BXQ8</accession>
<organism evidence="4 5">
    <name type="scientific">Symbiodinium microadriaticum</name>
    <name type="common">Dinoflagellate</name>
    <name type="synonym">Zooxanthella microadriatica</name>
    <dbReference type="NCBI Taxonomy" id="2951"/>
    <lineage>
        <taxon>Eukaryota</taxon>
        <taxon>Sar</taxon>
        <taxon>Alveolata</taxon>
        <taxon>Dinophyceae</taxon>
        <taxon>Suessiales</taxon>
        <taxon>Symbiodiniaceae</taxon>
        <taxon>Symbiodinium</taxon>
    </lineage>
</organism>
<evidence type="ECO:0000256" key="2">
    <source>
        <dbReference type="SAM" id="MobiDB-lite"/>
    </source>
</evidence>
<dbReference type="OrthoDB" id="447778at2759"/>
<keyword evidence="1" id="KW-0862">Zinc</keyword>
<feature type="region of interest" description="Disordered" evidence="2">
    <location>
        <begin position="654"/>
        <end position="673"/>
    </location>
</feature>
<feature type="region of interest" description="Disordered" evidence="2">
    <location>
        <begin position="120"/>
        <end position="145"/>
    </location>
</feature>
<feature type="compositionally biased region" description="Low complexity" evidence="2">
    <location>
        <begin position="120"/>
        <end position="133"/>
    </location>
</feature>
<proteinExistence type="predicted"/>
<dbReference type="SMART" id="SM00343">
    <property type="entry name" value="ZnF_C2HC"/>
    <property type="match status" value="1"/>
</dbReference>
<comment type="caution">
    <text evidence="4">The sequence shown here is derived from an EMBL/GenBank/DDBJ whole genome shotgun (WGS) entry which is preliminary data.</text>
</comment>
<dbReference type="Proteomes" id="UP000186817">
    <property type="component" value="Unassembled WGS sequence"/>
</dbReference>
<feature type="compositionally biased region" description="Polar residues" evidence="2">
    <location>
        <begin position="756"/>
        <end position="766"/>
    </location>
</feature>
<dbReference type="SUPFAM" id="SSF57756">
    <property type="entry name" value="Retrovirus zinc finger-like domains"/>
    <property type="match status" value="1"/>
</dbReference>
<feature type="region of interest" description="Disordered" evidence="2">
    <location>
        <begin position="918"/>
        <end position="957"/>
    </location>
</feature>
<protein>
    <recommendedName>
        <fullName evidence="3">CCHC-type domain-containing protein</fullName>
    </recommendedName>
</protein>
<name>A0A1Q9BXQ8_SYMMI</name>
<feature type="compositionally biased region" description="Low complexity" evidence="2">
    <location>
        <begin position="34"/>
        <end position="48"/>
    </location>
</feature>